<dbReference type="InterPro" id="IPR029068">
    <property type="entry name" value="Glyas_Bleomycin-R_OHBP_Dase"/>
</dbReference>
<keyword evidence="3" id="KW-1185">Reference proteome</keyword>
<dbReference type="SUPFAM" id="SSF54593">
    <property type="entry name" value="Glyoxalase/Bleomycin resistance protein/Dihydroxybiphenyl dioxygenase"/>
    <property type="match status" value="1"/>
</dbReference>
<dbReference type="InterPro" id="IPR037523">
    <property type="entry name" value="VOC_core"/>
</dbReference>
<dbReference type="EMBL" id="VMNW02000015">
    <property type="protein sequence ID" value="KAA9161868.1"/>
    <property type="molecule type" value="Genomic_DNA"/>
</dbReference>
<comment type="caution">
    <text evidence="2">The sequence shown here is derived from an EMBL/GenBank/DDBJ whole genome shotgun (WGS) entry which is preliminary data.</text>
</comment>
<organism evidence="2 3">
    <name type="scientific">Amycolatopsis acidicola</name>
    <dbReference type="NCBI Taxonomy" id="2596893"/>
    <lineage>
        <taxon>Bacteria</taxon>
        <taxon>Bacillati</taxon>
        <taxon>Actinomycetota</taxon>
        <taxon>Actinomycetes</taxon>
        <taxon>Pseudonocardiales</taxon>
        <taxon>Pseudonocardiaceae</taxon>
        <taxon>Amycolatopsis</taxon>
    </lineage>
</organism>
<name>A0A5N0V8P1_9PSEU</name>
<proteinExistence type="predicted"/>
<evidence type="ECO:0000313" key="2">
    <source>
        <dbReference type="EMBL" id="KAA9161868.1"/>
    </source>
</evidence>
<feature type="domain" description="VOC" evidence="1">
    <location>
        <begin position="5"/>
        <end position="125"/>
    </location>
</feature>
<dbReference type="AlphaFoldDB" id="A0A5N0V8P1"/>
<dbReference type="PROSITE" id="PS51819">
    <property type="entry name" value="VOC"/>
    <property type="match status" value="1"/>
</dbReference>
<dbReference type="InterPro" id="IPR004360">
    <property type="entry name" value="Glyas_Fos-R_dOase_dom"/>
</dbReference>
<accession>A0A5N0V8P1</accession>
<dbReference type="Proteomes" id="UP000319769">
    <property type="component" value="Unassembled WGS sequence"/>
</dbReference>
<dbReference type="OrthoDB" id="9804907at2"/>
<protein>
    <submittedName>
        <fullName evidence="2">VOC family protein</fullName>
    </submittedName>
</protein>
<reference evidence="2" key="1">
    <citation type="submission" date="2019-09" db="EMBL/GenBank/DDBJ databases">
        <authorList>
            <person name="Teo W.F.A."/>
            <person name="Duangmal K."/>
        </authorList>
    </citation>
    <scope>NUCLEOTIDE SEQUENCE [LARGE SCALE GENOMIC DNA]</scope>
    <source>
        <strain evidence="2">K81G1</strain>
    </source>
</reference>
<dbReference type="Pfam" id="PF00903">
    <property type="entry name" value="Glyoxalase"/>
    <property type="match status" value="1"/>
</dbReference>
<gene>
    <name evidence="2" type="ORF">FPZ12_013500</name>
</gene>
<dbReference type="RefSeq" id="WP_144750218.1">
    <property type="nucleotide sequence ID" value="NZ_VMNW02000015.1"/>
</dbReference>
<sequence>MLSKSTVVTMLPVHDGDRARRFYTDALGLHEVASSPDGTHYFEVGGGGAIGLRVLPNTEPSPNTALSFEVGDIAAEVGELEERGVRFQDFDAGELHTVGHIATMEGEKAAWFTDSEGNTLCLHQPVG</sequence>
<dbReference type="Gene3D" id="3.10.180.10">
    <property type="entry name" value="2,3-Dihydroxybiphenyl 1,2-Dioxygenase, domain 1"/>
    <property type="match status" value="1"/>
</dbReference>
<evidence type="ECO:0000259" key="1">
    <source>
        <dbReference type="PROSITE" id="PS51819"/>
    </source>
</evidence>
<evidence type="ECO:0000313" key="3">
    <source>
        <dbReference type="Proteomes" id="UP000319769"/>
    </source>
</evidence>